<gene>
    <name evidence="2" type="primary">LOC111104908</name>
</gene>
<dbReference type="GeneID" id="111104908"/>
<protein>
    <submittedName>
        <fullName evidence="2">Uncharacterized protein LOC111104908</fullName>
    </submittedName>
</protein>
<name>A0A8B8ATW6_CRAVI</name>
<dbReference type="KEGG" id="cvn:111104908"/>
<evidence type="ECO:0000313" key="2">
    <source>
        <dbReference type="RefSeq" id="XP_022294787.1"/>
    </source>
</evidence>
<evidence type="ECO:0000313" key="1">
    <source>
        <dbReference type="Proteomes" id="UP000694844"/>
    </source>
</evidence>
<accession>A0A8B8ATW6</accession>
<keyword evidence="1" id="KW-1185">Reference proteome</keyword>
<dbReference type="RefSeq" id="XP_022294787.1">
    <property type="nucleotide sequence ID" value="XM_022439079.1"/>
</dbReference>
<reference evidence="2" key="1">
    <citation type="submission" date="2025-08" db="UniProtKB">
        <authorList>
            <consortium name="RefSeq"/>
        </authorList>
    </citation>
    <scope>IDENTIFICATION</scope>
    <source>
        <tissue evidence="2">Whole sample</tissue>
    </source>
</reference>
<organism evidence="1 2">
    <name type="scientific">Crassostrea virginica</name>
    <name type="common">Eastern oyster</name>
    <dbReference type="NCBI Taxonomy" id="6565"/>
    <lineage>
        <taxon>Eukaryota</taxon>
        <taxon>Metazoa</taxon>
        <taxon>Spiralia</taxon>
        <taxon>Lophotrochozoa</taxon>
        <taxon>Mollusca</taxon>
        <taxon>Bivalvia</taxon>
        <taxon>Autobranchia</taxon>
        <taxon>Pteriomorphia</taxon>
        <taxon>Ostreida</taxon>
        <taxon>Ostreoidea</taxon>
        <taxon>Ostreidae</taxon>
        <taxon>Crassostrea</taxon>
    </lineage>
</organism>
<dbReference type="Gene3D" id="2.10.80.10">
    <property type="entry name" value="Lipase, subunit A"/>
    <property type="match status" value="1"/>
</dbReference>
<dbReference type="Proteomes" id="UP000694844">
    <property type="component" value="Chromosome 7"/>
</dbReference>
<proteinExistence type="predicted"/>
<dbReference type="AlphaFoldDB" id="A0A8B8ATW6"/>
<dbReference type="OrthoDB" id="6216401at2759"/>
<sequence>MLLVKQGKTTEVTDVETIFQEMRKKEMEILLKAGFPDETNGEAKSALEIFQDIRQKEIEILLRAGFPNNVNKSESLSSISGTTLTQSISEYSTITELDTSFGSWDVEENQALKDQLGEVDSLVSEVDQEKKTNSFMQFLMCFTCCYKGRAPLANYYYYMENKCSMAARDTSCPTGYCCAYDEFFRIIYYCKKLGGLNDSCSTVASDADCPCEPGLTCVPTVHGGSFVTIYGRCQAVDASTDGGAGHTPNAHSHVTHHG</sequence>